<dbReference type="GeneID" id="108623343"/>
<evidence type="ECO:0000313" key="10">
    <source>
        <dbReference type="RefSeq" id="XP_026667959.1"/>
    </source>
</evidence>
<evidence type="ECO:0000256" key="1">
    <source>
        <dbReference type="ARBA" id="ARBA00004138"/>
    </source>
</evidence>
<evidence type="ECO:0000256" key="4">
    <source>
        <dbReference type="ARBA" id="ARBA00023054"/>
    </source>
</evidence>
<keyword evidence="6" id="KW-0966">Cell projection</keyword>
<dbReference type="PANTHER" id="PTHR31954:SF1">
    <property type="entry name" value="CILIA- AND FLAGELLA-ASSOCIATED PROTEIN 157"/>
    <property type="match status" value="1"/>
</dbReference>
<comment type="subcellular location">
    <subcellularLocation>
        <location evidence="1">Cell projection</location>
        <location evidence="1">Cilium</location>
    </subcellularLocation>
</comment>
<evidence type="ECO:0000256" key="2">
    <source>
        <dbReference type="ARBA" id="ARBA00010841"/>
    </source>
</evidence>
<keyword evidence="5" id="KW-0969">Cilium</keyword>
<sequence length="531" mass="61843">MHTLLFGFLFPEKMVDLQGKDKGNISLPEKLQSYESAEDPRQKGQPTIINTQRAFYDIKVADIDNKIHRLEDRNEELLQDIENASEVFAAADAETAEEIENLKKQLTAQTNSLENLKERISTLEQSREDDKQSLEHKIKLFDEKYKKKKVELVSQLKVLNARINVLDDFKKVQKPLGEKLKENEELMVENEKKMKETMLSIDRRIEFDKEILKNEMYDCLLDLAAQFQVETNKHISKPNQRLMRENIMLKNELLVISDEVDSKMEAQVDLKINVVEHRRKIDEETSFFRRKLVIAKVQEQVLQHLKKKLQKAKDFLSTINIPDPGAEEKYLLLIDKAREEEHEAKFQFSSMKALLHKERTKLTYSGYILRRLECKIKALVETIYDLKYTVICLLKYPSARKDLITLSCIELFIFLRDILVKGESKFRSYIIRSSESIPRELESVTDIAVPPEGIDFEIKIDFKKESVEGSTKKTEESTDVEEEKEISTESGMTPDIDIGKDIGSILDLQMDYELFEDVEYEGESLLDVIDE</sequence>
<feature type="coiled-coil region" evidence="7">
    <location>
        <begin position="60"/>
        <end position="133"/>
    </location>
</feature>
<proteinExistence type="inferred from homology"/>
<organism evidence="9 10">
    <name type="scientific">Ceratina calcarata</name>
    <dbReference type="NCBI Taxonomy" id="156304"/>
    <lineage>
        <taxon>Eukaryota</taxon>
        <taxon>Metazoa</taxon>
        <taxon>Ecdysozoa</taxon>
        <taxon>Arthropoda</taxon>
        <taxon>Hexapoda</taxon>
        <taxon>Insecta</taxon>
        <taxon>Pterygota</taxon>
        <taxon>Neoptera</taxon>
        <taxon>Endopterygota</taxon>
        <taxon>Hymenoptera</taxon>
        <taxon>Apocrita</taxon>
        <taxon>Aculeata</taxon>
        <taxon>Apoidea</taxon>
        <taxon>Anthophila</taxon>
        <taxon>Apidae</taxon>
        <taxon>Ceratina</taxon>
        <taxon>Zadontomerus</taxon>
    </lineage>
</organism>
<evidence type="ECO:0000256" key="5">
    <source>
        <dbReference type="ARBA" id="ARBA00023069"/>
    </source>
</evidence>
<evidence type="ECO:0000256" key="8">
    <source>
        <dbReference type="SAM" id="MobiDB-lite"/>
    </source>
</evidence>
<dbReference type="RefSeq" id="XP_026667959.1">
    <property type="nucleotide sequence ID" value="XM_026812158.1"/>
</dbReference>
<gene>
    <name evidence="10" type="primary">LOC108623343</name>
</gene>
<protein>
    <recommendedName>
        <fullName evidence="3">Cilia- and flagella-associated protein 157</fullName>
    </recommendedName>
</protein>
<dbReference type="GO" id="GO:0036064">
    <property type="term" value="C:ciliary basal body"/>
    <property type="evidence" value="ECO:0007669"/>
    <property type="project" value="TreeGrafter"/>
</dbReference>
<dbReference type="Proteomes" id="UP000694925">
    <property type="component" value="Unplaced"/>
</dbReference>
<keyword evidence="4 7" id="KW-0175">Coiled coil</keyword>
<dbReference type="GO" id="GO:0008017">
    <property type="term" value="F:microtubule binding"/>
    <property type="evidence" value="ECO:0007669"/>
    <property type="project" value="TreeGrafter"/>
</dbReference>
<feature type="region of interest" description="Disordered" evidence="8">
    <location>
        <begin position="470"/>
        <end position="495"/>
    </location>
</feature>
<dbReference type="PANTHER" id="PTHR31954">
    <property type="entry name" value="CILIA- AND FLAGELLA-ASSOCIATED PROTEIN 157"/>
    <property type="match status" value="1"/>
</dbReference>
<name>A0AAJ7RYB0_9HYME</name>
<dbReference type="KEGG" id="ccal:108623343"/>
<keyword evidence="9" id="KW-1185">Reference proteome</keyword>
<evidence type="ECO:0000256" key="7">
    <source>
        <dbReference type="SAM" id="Coils"/>
    </source>
</evidence>
<evidence type="ECO:0000256" key="3">
    <source>
        <dbReference type="ARBA" id="ARBA00014087"/>
    </source>
</evidence>
<accession>A0AAJ7RYB0</accession>
<reference evidence="10" key="1">
    <citation type="submission" date="2025-08" db="UniProtKB">
        <authorList>
            <consortium name="RefSeq"/>
        </authorList>
    </citation>
    <scope>IDENTIFICATION</scope>
    <source>
        <tissue evidence="10">Whole body</tissue>
    </source>
</reference>
<evidence type="ECO:0000313" key="9">
    <source>
        <dbReference type="Proteomes" id="UP000694925"/>
    </source>
</evidence>
<evidence type="ECO:0000256" key="6">
    <source>
        <dbReference type="ARBA" id="ARBA00023273"/>
    </source>
</evidence>
<comment type="similarity">
    <text evidence="2">Belongs to the CFAP157 family.</text>
</comment>
<dbReference type="AlphaFoldDB" id="A0AAJ7RYB0"/>
<dbReference type="InterPro" id="IPR038844">
    <property type="entry name" value="CFAP157"/>
</dbReference>